<organism evidence="1 2">
    <name type="scientific">Helicobacter heilmannii</name>
    <dbReference type="NCBI Taxonomy" id="35817"/>
    <lineage>
        <taxon>Bacteria</taxon>
        <taxon>Pseudomonadati</taxon>
        <taxon>Campylobacterota</taxon>
        <taxon>Epsilonproteobacteria</taxon>
        <taxon>Campylobacterales</taxon>
        <taxon>Helicobacteraceae</taxon>
        <taxon>Helicobacter</taxon>
    </lineage>
</organism>
<dbReference type="RefSeq" id="WP_015106816.1">
    <property type="nucleotide sequence ID" value="NZ_CDMJ01000054.1"/>
</dbReference>
<name>A0A0K2Y1J8_HELHE</name>
<accession>A0A0K2Y1J8</accession>
<dbReference type="Gene3D" id="3.90.1480.10">
    <property type="entry name" value="Alpha-2,3-sialyltransferase"/>
    <property type="match status" value="1"/>
</dbReference>
<sequence>MMLICIITLGYQEIYLAGIDFYSTGLGNFYKDQSRFLVWKKPHPRPRARQTSDWNC</sequence>
<dbReference type="GeneID" id="76197891"/>
<dbReference type="EMBL" id="CDMK01000002">
    <property type="protein sequence ID" value="CRI34605.1"/>
    <property type="molecule type" value="Genomic_DNA"/>
</dbReference>
<dbReference type="Proteomes" id="UP000046090">
    <property type="component" value="Unassembled WGS sequence"/>
</dbReference>
<gene>
    <name evidence="1" type="ORF">HHE01_04060</name>
</gene>
<protein>
    <submittedName>
        <fullName evidence="1">Uncharacterized protein</fullName>
    </submittedName>
</protein>
<proteinExistence type="predicted"/>
<dbReference type="SUPFAM" id="SSF102414">
    <property type="entry name" value="Alpha-2,3/8-sialyltransferase CstII"/>
    <property type="match status" value="1"/>
</dbReference>
<evidence type="ECO:0000313" key="2">
    <source>
        <dbReference type="Proteomes" id="UP000046090"/>
    </source>
</evidence>
<dbReference type="AlphaFoldDB" id="A0A0K2Y1J8"/>
<dbReference type="STRING" id="1216962.BN341_10470"/>
<dbReference type="InterPro" id="IPR036715">
    <property type="entry name" value="A-2_3-sialylTrfase_sf"/>
</dbReference>
<evidence type="ECO:0000313" key="1">
    <source>
        <dbReference type="EMBL" id="CRI34605.1"/>
    </source>
</evidence>
<reference evidence="2" key="1">
    <citation type="submission" date="2014-12" db="EMBL/GenBank/DDBJ databases">
        <authorList>
            <person name="Smet A."/>
        </authorList>
    </citation>
    <scope>NUCLEOTIDE SEQUENCE [LARGE SCALE GENOMIC DNA]</scope>
</reference>
<keyword evidence="2" id="KW-1185">Reference proteome</keyword>